<reference evidence="1" key="1">
    <citation type="submission" date="2023-02" db="EMBL/GenBank/DDBJ databases">
        <title>Genome of toxic invasive species Heracleum sosnowskyi carries increased number of genes despite the absence of recent whole-genome duplications.</title>
        <authorList>
            <person name="Schelkunov M."/>
            <person name="Shtratnikova V."/>
            <person name="Makarenko M."/>
            <person name="Klepikova A."/>
            <person name="Omelchenko D."/>
            <person name="Novikova G."/>
            <person name="Obukhova E."/>
            <person name="Bogdanov V."/>
            <person name="Penin A."/>
            <person name="Logacheva M."/>
        </authorList>
    </citation>
    <scope>NUCLEOTIDE SEQUENCE</scope>
    <source>
        <strain evidence="1">Hsosn_3</strain>
        <tissue evidence="1">Leaf</tissue>
    </source>
</reference>
<dbReference type="EMBL" id="JAUIZM010000008">
    <property type="protein sequence ID" value="KAK1370367.1"/>
    <property type="molecule type" value="Genomic_DNA"/>
</dbReference>
<proteinExistence type="predicted"/>
<reference evidence="1" key="2">
    <citation type="submission" date="2023-05" db="EMBL/GenBank/DDBJ databases">
        <authorList>
            <person name="Schelkunov M.I."/>
        </authorList>
    </citation>
    <scope>NUCLEOTIDE SEQUENCE</scope>
    <source>
        <strain evidence="1">Hsosn_3</strain>
        <tissue evidence="1">Leaf</tissue>
    </source>
</reference>
<sequence length="133" mass="15110">MEILKGKSGLKFWRGRKDKKLLKNKMVDADTRRDADVISVLIGGSEVESHSENEGEVVRMKILVKTEDLDKVLQFVRANTRKSSDNSSISSSFYLEDCINALKRRRLSRANPVKSIRCHPNSSWSPVLHSIPE</sequence>
<evidence type="ECO:0000313" key="1">
    <source>
        <dbReference type="EMBL" id="KAK1370367.1"/>
    </source>
</evidence>
<gene>
    <name evidence="1" type="ORF">POM88_036459</name>
</gene>
<protein>
    <submittedName>
        <fullName evidence="1">Uncharacterized protein</fullName>
    </submittedName>
</protein>
<organism evidence="1 2">
    <name type="scientific">Heracleum sosnowskyi</name>
    <dbReference type="NCBI Taxonomy" id="360622"/>
    <lineage>
        <taxon>Eukaryota</taxon>
        <taxon>Viridiplantae</taxon>
        <taxon>Streptophyta</taxon>
        <taxon>Embryophyta</taxon>
        <taxon>Tracheophyta</taxon>
        <taxon>Spermatophyta</taxon>
        <taxon>Magnoliopsida</taxon>
        <taxon>eudicotyledons</taxon>
        <taxon>Gunneridae</taxon>
        <taxon>Pentapetalae</taxon>
        <taxon>asterids</taxon>
        <taxon>campanulids</taxon>
        <taxon>Apiales</taxon>
        <taxon>Apiaceae</taxon>
        <taxon>Apioideae</taxon>
        <taxon>apioid superclade</taxon>
        <taxon>Tordylieae</taxon>
        <taxon>Tordyliinae</taxon>
        <taxon>Heracleum</taxon>
    </lineage>
</organism>
<dbReference type="AlphaFoldDB" id="A0AAD8MEW4"/>
<dbReference type="Proteomes" id="UP001237642">
    <property type="component" value="Unassembled WGS sequence"/>
</dbReference>
<keyword evidence="2" id="KW-1185">Reference proteome</keyword>
<comment type="caution">
    <text evidence="1">The sequence shown here is derived from an EMBL/GenBank/DDBJ whole genome shotgun (WGS) entry which is preliminary data.</text>
</comment>
<name>A0AAD8MEW4_9APIA</name>
<evidence type="ECO:0000313" key="2">
    <source>
        <dbReference type="Proteomes" id="UP001237642"/>
    </source>
</evidence>
<accession>A0AAD8MEW4</accession>